<dbReference type="PANTHER" id="PTHR43963:SF6">
    <property type="entry name" value="CHAIN DEHYDROGENASE FAMILY PROTEIN, PUTATIVE (AFU_ORTHOLOGUE AFUA_3G15350)-RELATED"/>
    <property type="match status" value="1"/>
</dbReference>
<comment type="similarity">
    <text evidence="1 4">Belongs to the short-chain dehydrogenases/reductases (SDR) family.</text>
</comment>
<reference evidence="6 7" key="1">
    <citation type="submission" date="2014-11" db="EMBL/GenBank/DDBJ databases">
        <authorList>
            <person name="Zhu J."/>
            <person name="Qi W."/>
            <person name="Song R."/>
        </authorList>
    </citation>
    <scope>NUCLEOTIDE SEQUENCE [LARGE SCALE GENOMIC DNA]</scope>
</reference>
<dbReference type="AlphaFoldDB" id="A0A0G4EFU3"/>
<dbReference type="PANTHER" id="PTHR43963">
    <property type="entry name" value="CARBONYL REDUCTASE 1-RELATED"/>
    <property type="match status" value="1"/>
</dbReference>
<dbReference type="SUPFAM" id="SSF51735">
    <property type="entry name" value="NAD(P)-binding Rossmann-fold domains"/>
    <property type="match status" value="1"/>
</dbReference>
<evidence type="ECO:0008006" key="8">
    <source>
        <dbReference type="Google" id="ProtNLM"/>
    </source>
</evidence>
<dbReference type="Pfam" id="PF00106">
    <property type="entry name" value="adh_short"/>
    <property type="match status" value="1"/>
</dbReference>
<dbReference type="InterPro" id="IPR036291">
    <property type="entry name" value="NAD(P)-bd_dom_sf"/>
</dbReference>
<evidence type="ECO:0000256" key="1">
    <source>
        <dbReference type="ARBA" id="ARBA00006484"/>
    </source>
</evidence>
<gene>
    <name evidence="6" type="ORF">Vbra_11846</name>
</gene>
<evidence type="ECO:0000313" key="6">
    <source>
        <dbReference type="EMBL" id="CEL95416.1"/>
    </source>
</evidence>
<keyword evidence="7" id="KW-1185">Reference proteome</keyword>
<dbReference type="EMBL" id="CDMY01000227">
    <property type="protein sequence ID" value="CEL95416.1"/>
    <property type="molecule type" value="Genomic_DNA"/>
</dbReference>
<organism evidence="6 7">
    <name type="scientific">Vitrella brassicaformis (strain CCMP3155)</name>
    <dbReference type="NCBI Taxonomy" id="1169540"/>
    <lineage>
        <taxon>Eukaryota</taxon>
        <taxon>Sar</taxon>
        <taxon>Alveolata</taxon>
        <taxon>Colpodellida</taxon>
        <taxon>Vitrellaceae</taxon>
        <taxon>Vitrella</taxon>
    </lineage>
</organism>
<dbReference type="GO" id="GO:0016491">
    <property type="term" value="F:oxidoreductase activity"/>
    <property type="evidence" value="ECO:0007669"/>
    <property type="project" value="UniProtKB-KW"/>
</dbReference>
<keyword evidence="3" id="KW-0560">Oxidoreductase</keyword>
<name>A0A0G4EFU3_VITBC</name>
<dbReference type="PRINTS" id="PR00080">
    <property type="entry name" value="SDRFAMILY"/>
</dbReference>
<evidence type="ECO:0000256" key="5">
    <source>
        <dbReference type="SAM" id="SignalP"/>
    </source>
</evidence>
<feature type="chain" id="PRO_5005187065" description="Ketoreductase (KR) domain-containing protein" evidence="5">
    <location>
        <begin position="20"/>
        <end position="324"/>
    </location>
</feature>
<accession>A0A0G4EFU3</accession>
<dbReference type="InParanoid" id="A0A0G4EFU3"/>
<dbReference type="Proteomes" id="UP000041254">
    <property type="component" value="Unassembled WGS sequence"/>
</dbReference>
<dbReference type="STRING" id="1169540.A0A0G4EFU3"/>
<keyword evidence="5" id="KW-0732">Signal</keyword>
<evidence type="ECO:0000256" key="4">
    <source>
        <dbReference type="RuleBase" id="RU000363"/>
    </source>
</evidence>
<evidence type="ECO:0000256" key="2">
    <source>
        <dbReference type="ARBA" id="ARBA00022857"/>
    </source>
</evidence>
<proteinExistence type="inferred from homology"/>
<evidence type="ECO:0000256" key="3">
    <source>
        <dbReference type="ARBA" id="ARBA00023002"/>
    </source>
</evidence>
<dbReference type="PhylomeDB" id="A0A0G4EFU3"/>
<keyword evidence="2" id="KW-0521">NADP</keyword>
<dbReference type="OrthoDB" id="1933717at2759"/>
<sequence>MLRCIWLLQLIHQFSLALAMQTNTKGVVVTGATRGIGKSICQRLLREDPDPAVRVFLCGRQLDRAREAVESIMAAMPEAAKGRLEPLLLDVTSEDSVANAARQIEAAYGKGSVYALINNAGIALDVPWQPDWQKRADTNARETVETNVYGAMRCFRHFRPLMCRGGRVVNVSSGAGMMNVQRMRDNRRREMLDERMGEEAFVALVEDFIRCWEGTAAEGRIEMHPERGWWLQTYGFSKAVLNLWTRIIARQHSELQINVCTPGFILTGMTEGYEKASTLKTPEEGAKTPVWLAVGDHTHTGRLFGGEGDEIEWVGYGAGAARQT</sequence>
<dbReference type="VEuPathDB" id="CryptoDB:Vbra_11846"/>
<feature type="signal peptide" evidence="5">
    <location>
        <begin position="1"/>
        <end position="19"/>
    </location>
</feature>
<dbReference type="PRINTS" id="PR00081">
    <property type="entry name" value="GDHRDH"/>
</dbReference>
<evidence type="ECO:0000313" key="7">
    <source>
        <dbReference type="Proteomes" id="UP000041254"/>
    </source>
</evidence>
<dbReference type="InterPro" id="IPR002347">
    <property type="entry name" value="SDR_fam"/>
</dbReference>
<dbReference type="OMA" id="WMRKQGR"/>
<protein>
    <recommendedName>
        <fullName evidence="8">Ketoreductase (KR) domain-containing protein</fullName>
    </recommendedName>
</protein>
<dbReference type="Gene3D" id="3.40.50.720">
    <property type="entry name" value="NAD(P)-binding Rossmann-like Domain"/>
    <property type="match status" value="1"/>
</dbReference>